<gene>
    <name evidence="2" type="ORF">GETHOR_29060</name>
</gene>
<organism evidence="2 3">
    <name type="scientific">Geothrix oryzae</name>
    <dbReference type="NCBI Taxonomy" id="2927975"/>
    <lineage>
        <taxon>Bacteria</taxon>
        <taxon>Pseudomonadati</taxon>
        <taxon>Acidobacteriota</taxon>
        <taxon>Holophagae</taxon>
        <taxon>Holophagales</taxon>
        <taxon>Holophagaceae</taxon>
        <taxon>Geothrix</taxon>
    </lineage>
</organism>
<proteinExistence type="predicted"/>
<keyword evidence="3" id="KW-1185">Reference proteome</keyword>
<evidence type="ECO:0000313" key="2">
    <source>
        <dbReference type="EMBL" id="BDU70805.1"/>
    </source>
</evidence>
<name>A0ABN6VAI1_9BACT</name>
<dbReference type="InterPro" id="IPR021352">
    <property type="entry name" value="DUF2971"/>
</dbReference>
<feature type="region of interest" description="Disordered" evidence="1">
    <location>
        <begin position="272"/>
        <end position="313"/>
    </location>
</feature>
<dbReference type="EMBL" id="AP027079">
    <property type="protein sequence ID" value="BDU70805.1"/>
    <property type="molecule type" value="Genomic_DNA"/>
</dbReference>
<protein>
    <recommendedName>
        <fullName evidence="4">DUF2971 domain-containing protein</fullName>
    </recommendedName>
</protein>
<dbReference type="Pfam" id="PF11185">
    <property type="entry name" value="DUF2971"/>
    <property type="match status" value="1"/>
</dbReference>
<evidence type="ECO:0000256" key="1">
    <source>
        <dbReference type="SAM" id="MobiDB-lite"/>
    </source>
</evidence>
<sequence length="313" mass="36002">MIFPEIKYLYKYMPFTTNTVTALVNKKFWCSKPENFNDPLDCGLRLLSVMSKAAFILANEDLLRLARERKNEKAVRVLSKLLRELKHSKIQPDELINYLAEKRSAGYAKELQEIGILSLSEVNDNILMWSHYAEQHHGLCVEFLRSEGNDLAINEKTLPIRYSIKKPEIAVDELVLGDDSLKKEIRRSLIYTKSNDWSYEREWRLIVEKGNIAADINSQITSIIFGFKMPIPQRITLYNILKNGASIKFKEAILKPDNFGLDIVPIDPEKYLHPEPPVDTPTKARTTPTKISKLATKRSIPTKTTKPPMRSKK</sequence>
<evidence type="ECO:0008006" key="4">
    <source>
        <dbReference type="Google" id="ProtNLM"/>
    </source>
</evidence>
<dbReference type="Proteomes" id="UP001242010">
    <property type="component" value="Chromosome"/>
</dbReference>
<reference evidence="3" key="1">
    <citation type="journal article" date="2023" name="Int. J. Syst. Evol. Microbiol.">
        <title>Mesoterricola silvestris gen. nov., sp. nov., Mesoterricola sediminis sp. nov., Geothrix oryzae sp. nov., Geothrix edaphica sp. nov., Geothrix rubra sp. nov., and Geothrix limicola sp. nov., six novel members of Acidobacteriota isolated from soils.</title>
        <authorList>
            <person name="Itoh H."/>
            <person name="Sugisawa Y."/>
            <person name="Mise K."/>
            <person name="Xu Z."/>
            <person name="Kuniyasu M."/>
            <person name="Ushijima N."/>
            <person name="Kawano K."/>
            <person name="Kobayashi E."/>
            <person name="Shiratori Y."/>
            <person name="Masuda Y."/>
            <person name="Senoo K."/>
        </authorList>
    </citation>
    <scope>NUCLEOTIDE SEQUENCE [LARGE SCALE GENOMIC DNA]</scope>
    <source>
        <strain evidence="3">Red222</strain>
    </source>
</reference>
<dbReference type="RefSeq" id="WP_286354505.1">
    <property type="nucleotide sequence ID" value="NZ_AP027079.1"/>
</dbReference>
<accession>A0ABN6VAI1</accession>
<evidence type="ECO:0000313" key="3">
    <source>
        <dbReference type="Proteomes" id="UP001242010"/>
    </source>
</evidence>